<dbReference type="PANTHER" id="PTHR30349">
    <property type="entry name" value="PHAGE INTEGRASE-RELATED"/>
    <property type="match status" value="1"/>
</dbReference>
<dbReference type="PANTHER" id="PTHR30349:SF64">
    <property type="entry name" value="PROPHAGE INTEGRASE INTD-RELATED"/>
    <property type="match status" value="1"/>
</dbReference>
<evidence type="ECO:0000256" key="4">
    <source>
        <dbReference type="ARBA" id="ARBA00023172"/>
    </source>
</evidence>
<dbReference type="GO" id="GO:0003677">
    <property type="term" value="F:DNA binding"/>
    <property type="evidence" value="ECO:0007669"/>
    <property type="project" value="UniProtKB-UniRule"/>
</dbReference>
<dbReference type="SUPFAM" id="SSF47823">
    <property type="entry name" value="lambda integrase-like, N-terminal domain"/>
    <property type="match status" value="1"/>
</dbReference>
<dbReference type="InterPro" id="IPR013762">
    <property type="entry name" value="Integrase-like_cat_sf"/>
</dbReference>
<dbReference type="Proteomes" id="UP000251889">
    <property type="component" value="Unassembled WGS sequence"/>
</dbReference>
<evidence type="ECO:0000256" key="5">
    <source>
        <dbReference type="PROSITE-ProRule" id="PRU01248"/>
    </source>
</evidence>
<dbReference type="GO" id="GO:0015074">
    <property type="term" value="P:DNA integration"/>
    <property type="evidence" value="ECO:0007669"/>
    <property type="project" value="UniProtKB-KW"/>
</dbReference>
<organism evidence="8 9">
    <name type="scientific">Pseudochryseolinea flava</name>
    <dbReference type="NCBI Taxonomy" id="2059302"/>
    <lineage>
        <taxon>Bacteria</taxon>
        <taxon>Pseudomonadati</taxon>
        <taxon>Bacteroidota</taxon>
        <taxon>Cytophagia</taxon>
        <taxon>Cytophagales</taxon>
        <taxon>Fulvivirgaceae</taxon>
        <taxon>Pseudochryseolinea</taxon>
    </lineage>
</organism>
<evidence type="ECO:0000259" key="7">
    <source>
        <dbReference type="PROSITE" id="PS51900"/>
    </source>
</evidence>
<dbReference type="Pfam" id="PF13495">
    <property type="entry name" value="Phage_int_SAM_4"/>
    <property type="match status" value="1"/>
</dbReference>
<dbReference type="InterPro" id="IPR010998">
    <property type="entry name" value="Integrase_recombinase_N"/>
</dbReference>
<dbReference type="EMBL" id="QMFY01000003">
    <property type="protein sequence ID" value="RAW01847.1"/>
    <property type="molecule type" value="Genomic_DNA"/>
</dbReference>
<evidence type="ECO:0000313" key="8">
    <source>
        <dbReference type="EMBL" id="RAW01847.1"/>
    </source>
</evidence>
<dbReference type="PROSITE" id="PS51898">
    <property type="entry name" value="TYR_RECOMBINASE"/>
    <property type="match status" value="1"/>
</dbReference>
<evidence type="ECO:0000256" key="3">
    <source>
        <dbReference type="ARBA" id="ARBA00023125"/>
    </source>
</evidence>
<evidence type="ECO:0000256" key="2">
    <source>
        <dbReference type="ARBA" id="ARBA00022908"/>
    </source>
</evidence>
<keyword evidence="3 5" id="KW-0238">DNA-binding</keyword>
<dbReference type="Gene3D" id="1.10.150.130">
    <property type="match status" value="1"/>
</dbReference>
<dbReference type="InterPro" id="IPR011010">
    <property type="entry name" value="DNA_brk_join_enz"/>
</dbReference>
<evidence type="ECO:0000259" key="6">
    <source>
        <dbReference type="PROSITE" id="PS51898"/>
    </source>
</evidence>
<name>A0A364Y4N4_9BACT</name>
<dbReference type="InterPro" id="IPR044068">
    <property type="entry name" value="CB"/>
</dbReference>
<feature type="domain" description="Core-binding (CB)" evidence="7">
    <location>
        <begin position="85"/>
        <end position="172"/>
    </location>
</feature>
<sequence>MREISLDKIVHRDQTVLLIKFEKDFVLMEKVKQLRDVKFSITHRCWYILFDAGTIKKVVDLFSGVARVTVANTVTTSLVKDDGGATTTTMGDKLLTLVGEKLSLKGYSDHTQRAYQDQLKGFMQYYKTEHPAMLGEQEIRRYLLYLIQEKSVSRSTQNQAINAIKFLYEKVLGEARRVYHLERPHKELKLPSVMNHHELQSLFSSCANLKHRLMLSIIYSAGLRRSELLNLRVGDVDLHRCVVHIRGGKGRKDRQSILAKSIIGDVTEYISTYKPEHWLFEGVGKQRYSETSLQKIFKRAVARAGIRKAVTLHCLRHSFATHLLESGASTRYIQVLLGHNSVKTTEIYTHVATTDLTQLVSPLDRLYLKGK</sequence>
<dbReference type="AlphaFoldDB" id="A0A364Y4N4"/>
<dbReference type="InterPro" id="IPR002104">
    <property type="entry name" value="Integrase_catalytic"/>
</dbReference>
<evidence type="ECO:0000256" key="1">
    <source>
        <dbReference type="ARBA" id="ARBA00008857"/>
    </source>
</evidence>
<comment type="caution">
    <text evidence="8">The sequence shown here is derived from an EMBL/GenBank/DDBJ whole genome shotgun (WGS) entry which is preliminary data.</text>
</comment>
<dbReference type="OrthoDB" id="9801717at2"/>
<evidence type="ECO:0000313" key="9">
    <source>
        <dbReference type="Proteomes" id="UP000251889"/>
    </source>
</evidence>
<dbReference type="Gene3D" id="1.10.443.10">
    <property type="entry name" value="Intergrase catalytic core"/>
    <property type="match status" value="1"/>
</dbReference>
<keyword evidence="4" id="KW-0233">DNA recombination</keyword>
<dbReference type="Pfam" id="PF00589">
    <property type="entry name" value="Phage_integrase"/>
    <property type="match status" value="1"/>
</dbReference>
<feature type="domain" description="Tyr recombinase" evidence="6">
    <location>
        <begin position="189"/>
        <end position="361"/>
    </location>
</feature>
<reference evidence="8 9" key="1">
    <citation type="submission" date="2018-06" db="EMBL/GenBank/DDBJ databases">
        <title>Chryseolinea flavus sp. nov., a member of the phylum Bacteroidetes isolated from soil.</title>
        <authorList>
            <person name="Li Y."/>
            <person name="Wang J."/>
        </authorList>
    </citation>
    <scope>NUCLEOTIDE SEQUENCE [LARGE SCALE GENOMIC DNA]</scope>
    <source>
        <strain evidence="8 9">SDU1-6</strain>
    </source>
</reference>
<keyword evidence="2" id="KW-0229">DNA integration</keyword>
<dbReference type="SUPFAM" id="SSF56349">
    <property type="entry name" value="DNA breaking-rejoining enzymes"/>
    <property type="match status" value="1"/>
</dbReference>
<dbReference type="PROSITE" id="PS51900">
    <property type="entry name" value="CB"/>
    <property type="match status" value="1"/>
</dbReference>
<accession>A0A364Y4N4</accession>
<dbReference type="InterPro" id="IPR050090">
    <property type="entry name" value="Tyrosine_recombinase_XerCD"/>
</dbReference>
<dbReference type="InterPro" id="IPR004107">
    <property type="entry name" value="Integrase_SAM-like_N"/>
</dbReference>
<keyword evidence="9" id="KW-1185">Reference proteome</keyword>
<comment type="similarity">
    <text evidence="1">Belongs to the 'phage' integrase family.</text>
</comment>
<gene>
    <name evidence="8" type="ORF">DQQ10_09395</name>
</gene>
<dbReference type="GO" id="GO:0006310">
    <property type="term" value="P:DNA recombination"/>
    <property type="evidence" value="ECO:0007669"/>
    <property type="project" value="UniProtKB-KW"/>
</dbReference>
<proteinExistence type="inferred from homology"/>
<protein>
    <submittedName>
        <fullName evidence="8">Recombinase</fullName>
    </submittedName>
</protein>